<comment type="caution">
    <text evidence="1">The sequence shown here is derived from an EMBL/GenBank/DDBJ whole genome shotgun (WGS) entry which is preliminary data.</text>
</comment>
<sequence>MTLRRRVISSIKDDEMNGFAAWTLAVSLLLPPMVAALINTLLLQPHLMVKGSRFQVDRMMKIVQIFLTSSWKANGKP</sequence>
<proteinExistence type="predicted"/>
<dbReference type="AlphaFoldDB" id="A0A098Q3J0"/>
<dbReference type="EMBL" id="JPHD02000022">
    <property type="protein sequence ID" value="KGE53448.1"/>
    <property type="molecule type" value="Genomic_DNA"/>
</dbReference>
<reference evidence="1 2" key="1">
    <citation type="submission" date="2014-09" db="EMBL/GenBank/DDBJ databases">
        <title>A draft genome sequence for Xanthomonas axonopodis pv. vasculorum NCPPB 900.</title>
        <authorList>
            <person name="Harrison J."/>
            <person name="Studholme D.J."/>
        </authorList>
    </citation>
    <scope>NUCLEOTIDE SEQUENCE [LARGE SCALE GENOMIC DNA]</scope>
    <source>
        <strain evidence="1 2">NCPPB 900</strain>
    </source>
</reference>
<dbReference type="STRING" id="325777.GW15_0202300"/>
<organism evidence="1 2">
    <name type="scientific">Xanthomonas axonopodis pv. vasculorum</name>
    <dbReference type="NCBI Taxonomy" id="325777"/>
    <lineage>
        <taxon>Bacteria</taxon>
        <taxon>Pseudomonadati</taxon>
        <taxon>Pseudomonadota</taxon>
        <taxon>Gammaproteobacteria</taxon>
        <taxon>Lysobacterales</taxon>
        <taxon>Lysobacteraceae</taxon>
        <taxon>Xanthomonas</taxon>
    </lineage>
</organism>
<evidence type="ECO:0000313" key="2">
    <source>
        <dbReference type="Proteomes" id="UP000028012"/>
    </source>
</evidence>
<name>A0A098Q3J0_9XANT</name>
<evidence type="ECO:0000313" key="1">
    <source>
        <dbReference type="EMBL" id="KGE53448.1"/>
    </source>
</evidence>
<dbReference type="RefSeq" id="WP_042821152.1">
    <property type="nucleotide sequence ID" value="NZ_CP150835.1"/>
</dbReference>
<protein>
    <submittedName>
        <fullName evidence="1">Uncharacterized protein</fullName>
    </submittedName>
</protein>
<accession>A0A098Q3J0</accession>
<gene>
    <name evidence="1" type="ORF">GW15_0202300</name>
</gene>
<dbReference type="Proteomes" id="UP000028012">
    <property type="component" value="Unassembled WGS sequence"/>
</dbReference>
<dbReference type="HOGENOM" id="CLU_2637159_0_0_6"/>